<evidence type="ECO:0000313" key="2">
    <source>
        <dbReference type="EMBL" id="KAL2802372.1"/>
    </source>
</evidence>
<evidence type="ECO:0000313" key="3">
    <source>
        <dbReference type="Proteomes" id="UP001610334"/>
    </source>
</evidence>
<protein>
    <recommendedName>
        <fullName evidence="1">NADAR domain-containing protein</fullName>
    </recommendedName>
</protein>
<dbReference type="SUPFAM" id="SSF143990">
    <property type="entry name" value="YbiA-like"/>
    <property type="match status" value="1"/>
</dbReference>
<name>A0ABR4GTJ2_9EURO</name>
<dbReference type="Pfam" id="PF08719">
    <property type="entry name" value="NADAR"/>
    <property type="match status" value="1"/>
</dbReference>
<accession>A0ABR4GTJ2</accession>
<dbReference type="InterPro" id="IPR037238">
    <property type="entry name" value="YbiA-like_sf"/>
</dbReference>
<proteinExistence type="predicted"/>
<dbReference type="EMBL" id="JBFXLT010000187">
    <property type="protein sequence ID" value="KAL2802372.1"/>
    <property type="molecule type" value="Genomic_DNA"/>
</dbReference>
<dbReference type="Proteomes" id="UP001610334">
    <property type="component" value="Unassembled WGS sequence"/>
</dbReference>
<organism evidence="2 3">
    <name type="scientific">Aspergillus granulosus</name>
    <dbReference type="NCBI Taxonomy" id="176169"/>
    <lineage>
        <taxon>Eukaryota</taxon>
        <taxon>Fungi</taxon>
        <taxon>Dikarya</taxon>
        <taxon>Ascomycota</taxon>
        <taxon>Pezizomycotina</taxon>
        <taxon>Eurotiomycetes</taxon>
        <taxon>Eurotiomycetidae</taxon>
        <taxon>Eurotiales</taxon>
        <taxon>Aspergillaceae</taxon>
        <taxon>Aspergillus</taxon>
        <taxon>Aspergillus subgen. Nidulantes</taxon>
    </lineage>
</organism>
<comment type="caution">
    <text evidence="2">The sequence shown here is derived from an EMBL/GenBank/DDBJ whole genome shotgun (WGS) entry which is preliminary data.</text>
</comment>
<sequence length="248" mass="27918">MSQNNGTHRALEIPGTRVTDSHIYFLPGVLSNWHASPEPFSGTRALELCLSQLDDLKIPHPDEHALSTRLLQAFSFGCGEQWMMALKAWLFERDSVPLGESIQALDEKSFETLRADMLSFEPPETADPPRATLWGSSLCRIMRTDSPRVQKMLGRKVPNFDDQLWTKASGAIVFAGCAARAEVDEELKGLYLASGERVYVEGSRKDRVWGVGLDWKSKEILNERNWRGSNRLGKAHNEAATYLRNNRS</sequence>
<evidence type="ECO:0000259" key="1">
    <source>
        <dbReference type="Pfam" id="PF08719"/>
    </source>
</evidence>
<feature type="domain" description="NADAR" evidence="1">
    <location>
        <begin position="139"/>
        <end position="238"/>
    </location>
</feature>
<dbReference type="CDD" id="cd15457">
    <property type="entry name" value="NADAR"/>
    <property type="match status" value="1"/>
</dbReference>
<keyword evidence="3" id="KW-1185">Reference proteome</keyword>
<dbReference type="InterPro" id="IPR012816">
    <property type="entry name" value="NADAR"/>
</dbReference>
<gene>
    <name evidence="2" type="ORF">BJX63DRAFT_426102</name>
</gene>
<reference evidence="2 3" key="1">
    <citation type="submission" date="2024-07" db="EMBL/GenBank/DDBJ databases">
        <title>Section-level genome sequencing and comparative genomics of Aspergillus sections Usti and Cavernicolus.</title>
        <authorList>
            <consortium name="Lawrence Berkeley National Laboratory"/>
            <person name="Nybo J.L."/>
            <person name="Vesth T.C."/>
            <person name="Theobald S."/>
            <person name="Frisvad J.C."/>
            <person name="Larsen T.O."/>
            <person name="Kjaerboelling I."/>
            <person name="Rothschild-Mancinelli K."/>
            <person name="Lyhne E.K."/>
            <person name="Kogle M.E."/>
            <person name="Barry K."/>
            <person name="Clum A."/>
            <person name="Na H."/>
            <person name="Ledsgaard L."/>
            <person name="Lin J."/>
            <person name="Lipzen A."/>
            <person name="Kuo A."/>
            <person name="Riley R."/>
            <person name="Mondo S."/>
            <person name="Labutti K."/>
            <person name="Haridas S."/>
            <person name="Pangalinan J."/>
            <person name="Salamov A.A."/>
            <person name="Simmons B.A."/>
            <person name="Magnuson J.K."/>
            <person name="Chen J."/>
            <person name="Drula E."/>
            <person name="Henrissat B."/>
            <person name="Wiebenga A."/>
            <person name="Lubbers R.J."/>
            <person name="Gomes A.C."/>
            <person name="Makela M.R."/>
            <person name="Stajich J."/>
            <person name="Grigoriev I.V."/>
            <person name="Mortensen U.H."/>
            <person name="De Vries R.P."/>
            <person name="Baker S.E."/>
            <person name="Andersen M.R."/>
        </authorList>
    </citation>
    <scope>NUCLEOTIDE SEQUENCE [LARGE SCALE GENOMIC DNA]</scope>
    <source>
        <strain evidence="2 3">CBS 588.65</strain>
    </source>
</reference>
<dbReference type="Gene3D" id="1.10.357.40">
    <property type="entry name" value="YbiA-like"/>
    <property type="match status" value="1"/>
</dbReference>